<evidence type="ECO:0000313" key="1">
    <source>
        <dbReference type="EMBL" id="KIP61445.1"/>
    </source>
</evidence>
<keyword evidence="2" id="KW-1185">Reference proteome</keyword>
<name>A0A0D0IYB6_9BACT</name>
<evidence type="ECO:0008006" key="3">
    <source>
        <dbReference type="Google" id="ProtNLM"/>
    </source>
</evidence>
<sequence>MLSIKQKNYLVMTDEEKEAELEKLLIPIKNLYSEIITRGNKFCYPFIYTDADGDYLSYITQLIEAFVERVKELDETSVLLLNKAFEKLPEDKKPKKNFDFIRDLDALSQLVLDVLKDCYKCYPDDAFQKLKTFFEADDYFYLKMLPQLSIDNQCKLYRIRTGSFDKTNDGDIFHIPFDKRHLVTTQRYSIPGYPVLYLAGSLFTAWCEMDKPELDGMNYAGFRFKDSVFFIDLGYPYHSATIWEWYSLFVMYPLLMSCMVRVKNPSAPFKPEYQIPQLMTMLIREHGQRFSGIAYMSNKLPESCPIDSFTSRNLAVCTYNCICMKGHDKDLASRMQMTDVKTITREQLRQSIVYKKGNYSIDFKQLNVIDDISFRDIDVKMEVGEEI</sequence>
<protein>
    <recommendedName>
        <fullName evidence="3">RES domain-containing protein</fullName>
    </recommendedName>
</protein>
<organism evidence="1 2">
    <name type="scientific">Prevotella pectinovora</name>
    <dbReference type="NCBI Taxonomy" id="1602169"/>
    <lineage>
        <taxon>Bacteria</taxon>
        <taxon>Pseudomonadati</taxon>
        <taxon>Bacteroidota</taxon>
        <taxon>Bacteroidia</taxon>
        <taxon>Bacteroidales</taxon>
        <taxon>Prevotellaceae</taxon>
        <taxon>Prevotella</taxon>
    </lineage>
</organism>
<proteinExistence type="predicted"/>
<dbReference type="EMBL" id="JXQK01000066">
    <property type="protein sequence ID" value="KIP61445.1"/>
    <property type="molecule type" value="Genomic_DNA"/>
</dbReference>
<reference evidence="1 2" key="1">
    <citation type="submission" date="2015-01" db="EMBL/GenBank/DDBJ databases">
        <title>Comparative genomics of non-oral Prevotella species.</title>
        <authorList>
            <person name="Accetto T."/>
            <person name="Nograsek B."/>
            <person name="Avgustin G."/>
        </authorList>
    </citation>
    <scope>NUCLEOTIDE SEQUENCE [LARGE SCALE GENOMIC DNA]</scope>
    <source>
        <strain evidence="1 2">P5-119</strain>
    </source>
</reference>
<dbReference type="AlphaFoldDB" id="A0A0D0IYB6"/>
<comment type="caution">
    <text evidence="1">The sequence shown here is derived from an EMBL/GenBank/DDBJ whole genome shotgun (WGS) entry which is preliminary data.</text>
</comment>
<dbReference type="Proteomes" id="UP000032046">
    <property type="component" value="Unassembled WGS sequence"/>
</dbReference>
<evidence type="ECO:0000313" key="2">
    <source>
        <dbReference type="Proteomes" id="UP000032046"/>
    </source>
</evidence>
<accession>A0A0D0IYB6</accession>
<gene>
    <name evidence="1" type="ORF">ST44_09550</name>
</gene>